<dbReference type="PANTHER" id="PTHR21310:SF15">
    <property type="entry name" value="AMINOGLYCOSIDE PHOSPHOTRANSFERASE DOMAIN-CONTAINING PROTEIN"/>
    <property type="match status" value="1"/>
</dbReference>
<protein>
    <recommendedName>
        <fullName evidence="3">Aminoglycoside phosphotransferase domain-containing protein</fullName>
    </recommendedName>
</protein>
<dbReference type="EMBL" id="JBHFEH010000017">
    <property type="protein sequence ID" value="KAL2054024.1"/>
    <property type="molecule type" value="Genomic_DNA"/>
</dbReference>
<reference evidence="1 2" key="1">
    <citation type="submission" date="2024-09" db="EMBL/GenBank/DDBJ databases">
        <title>Rethinking Asexuality: The Enigmatic Case of Functional Sexual Genes in Lepraria (Stereocaulaceae).</title>
        <authorList>
            <person name="Doellman M."/>
            <person name="Sun Y."/>
            <person name="Barcenas-Pena A."/>
            <person name="Lumbsch H.T."/>
            <person name="Grewe F."/>
        </authorList>
    </citation>
    <scope>NUCLEOTIDE SEQUENCE [LARGE SCALE GENOMIC DNA]</scope>
    <source>
        <strain evidence="1 2">Grewe 0041</strain>
    </source>
</reference>
<organism evidence="1 2">
    <name type="scientific">Lepraria finkii</name>
    <dbReference type="NCBI Taxonomy" id="1340010"/>
    <lineage>
        <taxon>Eukaryota</taxon>
        <taxon>Fungi</taxon>
        <taxon>Dikarya</taxon>
        <taxon>Ascomycota</taxon>
        <taxon>Pezizomycotina</taxon>
        <taxon>Lecanoromycetes</taxon>
        <taxon>OSLEUM clade</taxon>
        <taxon>Lecanoromycetidae</taxon>
        <taxon>Lecanorales</taxon>
        <taxon>Lecanorineae</taxon>
        <taxon>Stereocaulaceae</taxon>
        <taxon>Lepraria</taxon>
    </lineage>
</organism>
<evidence type="ECO:0000313" key="1">
    <source>
        <dbReference type="EMBL" id="KAL2054024.1"/>
    </source>
</evidence>
<dbReference type="Proteomes" id="UP001590951">
    <property type="component" value="Unassembled WGS sequence"/>
</dbReference>
<name>A0ABR4B856_9LECA</name>
<proteinExistence type="predicted"/>
<evidence type="ECO:0000313" key="2">
    <source>
        <dbReference type="Proteomes" id="UP001590951"/>
    </source>
</evidence>
<accession>A0ABR4B856</accession>
<dbReference type="InterPro" id="IPR011009">
    <property type="entry name" value="Kinase-like_dom_sf"/>
</dbReference>
<dbReference type="InterPro" id="IPR051678">
    <property type="entry name" value="AGP_Transferase"/>
</dbReference>
<evidence type="ECO:0008006" key="3">
    <source>
        <dbReference type="Google" id="ProtNLM"/>
    </source>
</evidence>
<keyword evidence="2" id="KW-1185">Reference proteome</keyword>
<dbReference type="SUPFAM" id="SSF56112">
    <property type="entry name" value="Protein kinase-like (PK-like)"/>
    <property type="match status" value="1"/>
</dbReference>
<sequence>MCPDYSSPPKAVGEILRNIHSTIEGDESNANADVRVKDTILLAEGDYNTAWLITYAATEQTPGQNAAVSKAWRFILREPQEGALLPWQIESEIGFLTFITKNHPSIPIPTVYAYDTGESGATPFIAVENIDDKPLSQVWSTYTEEETNAVACDIAKLIVEMAEINFDSIGGLTLAHKFGPIVEGVKLFKGRDKSHLPIQKKP</sequence>
<gene>
    <name evidence="1" type="ORF">ABVK25_005563</name>
</gene>
<comment type="caution">
    <text evidence="1">The sequence shown here is derived from an EMBL/GenBank/DDBJ whole genome shotgun (WGS) entry which is preliminary data.</text>
</comment>
<dbReference type="PANTHER" id="PTHR21310">
    <property type="entry name" value="AMINOGLYCOSIDE PHOSPHOTRANSFERASE-RELATED-RELATED"/>
    <property type="match status" value="1"/>
</dbReference>